<dbReference type="GO" id="GO:0008028">
    <property type="term" value="F:monocarboxylic acid transmembrane transporter activity"/>
    <property type="evidence" value="ECO:0007669"/>
    <property type="project" value="TreeGrafter"/>
</dbReference>
<evidence type="ECO:0000313" key="6">
    <source>
        <dbReference type="Proteomes" id="UP001432027"/>
    </source>
</evidence>
<comment type="caution">
    <text evidence="5">The sequence shown here is derived from an EMBL/GenBank/DDBJ whole genome shotgun (WGS) entry which is preliminary data.</text>
</comment>
<dbReference type="GO" id="GO:0016020">
    <property type="term" value="C:membrane"/>
    <property type="evidence" value="ECO:0007669"/>
    <property type="project" value="UniProtKB-SubCell"/>
</dbReference>
<dbReference type="AlphaFoldDB" id="A0AAV5UR32"/>
<sequence length="272" mass="29646">MTRLVPVIPDGGWGWVVVVGSFMVHVLADGFVYSFGVLVEELVEEFHASSAFVAVILSLLTGLTLGCGPVASAVTDKYGCRISTIVGSCIATVGCAITFFATGIPYICVTVGCIMGVGIGLMYCPAIVIVTMYFEKRRALATGVAVSGAGIGTWIFPQIYGYIRTAFGWRYVLPLRSRLHGDLRPVRCHLPSSAVHRDGRRRGQRGEERELCQGGKRDYQGLNRRPFSPLRRPQGHLQHLPPLGWSRAQCQISGDVNDAEAGRTKEQSWHGH</sequence>
<keyword evidence="3" id="KW-0812">Transmembrane</keyword>
<dbReference type="Pfam" id="PF07690">
    <property type="entry name" value="MFS_1"/>
    <property type="match status" value="1"/>
</dbReference>
<feature type="domain" description="Major facilitator superfamily (MFS) profile" evidence="4">
    <location>
        <begin position="14"/>
        <end position="272"/>
    </location>
</feature>
<evidence type="ECO:0000256" key="1">
    <source>
        <dbReference type="ARBA" id="ARBA00004141"/>
    </source>
</evidence>
<name>A0AAV5UR32_9BILA</name>
<protein>
    <recommendedName>
        <fullName evidence="4">Major facilitator superfamily (MFS) profile domain-containing protein</fullName>
    </recommendedName>
</protein>
<reference evidence="5" key="1">
    <citation type="submission" date="2023-10" db="EMBL/GenBank/DDBJ databases">
        <title>Genome assembly of Pristionchus species.</title>
        <authorList>
            <person name="Yoshida K."/>
            <person name="Sommer R.J."/>
        </authorList>
    </citation>
    <scope>NUCLEOTIDE SEQUENCE</scope>
    <source>
        <strain evidence="5">RS0144</strain>
    </source>
</reference>
<dbReference type="PROSITE" id="PS50850">
    <property type="entry name" value="MFS"/>
    <property type="match status" value="1"/>
</dbReference>
<feature type="transmembrane region" description="Helical" evidence="3">
    <location>
        <begin position="51"/>
        <end position="73"/>
    </location>
</feature>
<keyword evidence="6" id="KW-1185">Reference proteome</keyword>
<dbReference type="InterPro" id="IPR020846">
    <property type="entry name" value="MFS_dom"/>
</dbReference>
<dbReference type="InterPro" id="IPR050327">
    <property type="entry name" value="Proton-linked_MCT"/>
</dbReference>
<gene>
    <name evidence="5" type="ORF">PENTCL1PPCAC_30807</name>
</gene>
<dbReference type="PANTHER" id="PTHR11360">
    <property type="entry name" value="MONOCARBOXYLATE TRANSPORTER"/>
    <property type="match status" value="1"/>
</dbReference>
<dbReference type="InterPro" id="IPR036259">
    <property type="entry name" value="MFS_trans_sf"/>
</dbReference>
<evidence type="ECO:0000256" key="2">
    <source>
        <dbReference type="SAM" id="MobiDB-lite"/>
    </source>
</evidence>
<feature type="transmembrane region" description="Helical" evidence="3">
    <location>
        <begin position="12"/>
        <end position="39"/>
    </location>
</feature>
<dbReference type="EMBL" id="BTSX01000141">
    <property type="protein sequence ID" value="GMT08633.1"/>
    <property type="molecule type" value="Genomic_DNA"/>
</dbReference>
<comment type="subcellular location">
    <subcellularLocation>
        <location evidence="1">Membrane</location>
        <topology evidence="1">Multi-pass membrane protein</topology>
    </subcellularLocation>
</comment>
<feature type="region of interest" description="Disordered" evidence="2">
    <location>
        <begin position="195"/>
        <end position="235"/>
    </location>
</feature>
<dbReference type="SUPFAM" id="SSF103473">
    <property type="entry name" value="MFS general substrate transporter"/>
    <property type="match status" value="1"/>
</dbReference>
<proteinExistence type="predicted"/>
<evidence type="ECO:0000256" key="3">
    <source>
        <dbReference type="SAM" id="Phobius"/>
    </source>
</evidence>
<feature type="transmembrane region" description="Helical" evidence="3">
    <location>
        <begin position="140"/>
        <end position="163"/>
    </location>
</feature>
<feature type="compositionally biased region" description="Basic and acidic residues" evidence="2">
    <location>
        <begin position="204"/>
        <end position="219"/>
    </location>
</feature>
<feature type="transmembrane region" description="Helical" evidence="3">
    <location>
        <begin position="114"/>
        <end position="134"/>
    </location>
</feature>
<keyword evidence="3" id="KW-1133">Transmembrane helix</keyword>
<evidence type="ECO:0000313" key="5">
    <source>
        <dbReference type="EMBL" id="GMT08633.1"/>
    </source>
</evidence>
<dbReference type="FunFam" id="1.20.1250.20:FF:000664">
    <property type="entry name" value="MonoCarboxylate Transporter family"/>
    <property type="match status" value="1"/>
</dbReference>
<organism evidence="5 6">
    <name type="scientific">Pristionchus entomophagus</name>
    <dbReference type="NCBI Taxonomy" id="358040"/>
    <lineage>
        <taxon>Eukaryota</taxon>
        <taxon>Metazoa</taxon>
        <taxon>Ecdysozoa</taxon>
        <taxon>Nematoda</taxon>
        <taxon>Chromadorea</taxon>
        <taxon>Rhabditida</taxon>
        <taxon>Rhabditina</taxon>
        <taxon>Diplogasteromorpha</taxon>
        <taxon>Diplogasteroidea</taxon>
        <taxon>Neodiplogasteridae</taxon>
        <taxon>Pristionchus</taxon>
    </lineage>
</organism>
<evidence type="ECO:0000259" key="4">
    <source>
        <dbReference type="PROSITE" id="PS50850"/>
    </source>
</evidence>
<accession>A0AAV5UR32</accession>
<dbReference type="Gene3D" id="1.20.1250.20">
    <property type="entry name" value="MFS general substrate transporter like domains"/>
    <property type="match status" value="1"/>
</dbReference>
<dbReference type="Proteomes" id="UP001432027">
    <property type="component" value="Unassembled WGS sequence"/>
</dbReference>
<dbReference type="PANTHER" id="PTHR11360:SF284">
    <property type="entry name" value="EG:103B4.3 PROTEIN-RELATED"/>
    <property type="match status" value="1"/>
</dbReference>
<feature type="transmembrane region" description="Helical" evidence="3">
    <location>
        <begin position="85"/>
        <end position="107"/>
    </location>
</feature>
<dbReference type="InterPro" id="IPR011701">
    <property type="entry name" value="MFS"/>
</dbReference>
<keyword evidence="3" id="KW-0472">Membrane</keyword>